<name>A0ACC2MAG7_PERAE</name>
<dbReference type="Proteomes" id="UP001234297">
    <property type="component" value="Chromosome 2"/>
</dbReference>
<accession>A0ACC2MAG7</accession>
<reference evidence="1 2" key="1">
    <citation type="journal article" date="2022" name="Hortic Res">
        <title>A haplotype resolved chromosomal level avocado genome allows analysis of novel avocado genes.</title>
        <authorList>
            <person name="Nath O."/>
            <person name="Fletcher S.J."/>
            <person name="Hayward A."/>
            <person name="Shaw L.M."/>
            <person name="Masouleh A.K."/>
            <person name="Furtado A."/>
            <person name="Henry R.J."/>
            <person name="Mitter N."/>
        </authorList>
    </citation>
    <scope>NUCLEOTIDE SEQUENCE [LARGE SCALE GENOMIC DNA]</scope>
    <source>
        <strain evidence="2">cv. Hass</strain>
    </source>
</reference>
<gene>
    <name evidence="1" type="ORF">MRB53_004378</name>
</gene>
<comment type="caution">
    <text evidence="1">The sequence shown here is derived from an EMBL/GenBank/DDBJ whole genome shotgun (WGS) entry which is preliminary data.</text>
</comment>
<keyword evidence="2" id="KW-1185">Reference proteome</keyword>
<dbReference type="EMBL" id="CM056810">
    <property type="protein sequence ID" value="KAJ8642630.1"/>
    <property type="molecule type" value="Genomic_DNA"/>
</dbReference>
<evidence type="ECO:0000313" key="1">
    <source>
        <dbReference type="EMBL" id="KAJ8642630.1"/>
    </source>
</evidence>
<proteinExistence type="predicted"/>
<organism evidence="1 2">
    <name type="scientific">Persea americana</name>
    <name type="common">Avocado</name>
    <dbReference type="NCBI Taxonomy" id="3435"/>
    <lineage>
        <taxon>Eukaryota</taxon>
        <taxon>Viridiplantae</taxon>
        <taxon>Streptophyta</taxon>
        <taxon>Embryophyta</taxon>
        <taxon>Tracheophyta</taxon>
        <taxon>Spermatophyta</taxon>
        <taxon>Magnoliopsida</taxon>
        <taxon>Magnoliidae</taxon>
        <taxon>Laurales</taxon>
        <taxon>Lauraceae</taxon>
        <taxon>Persea</taxon>
    </lineage>
</organism>
<evidence type="ECO:0000313" key="2">
    <source>
        <dbReference type="Proteomes" id="UP001234297"/>
    </source>
</evidence>
<sequence>MHSYHRRLLYSLTRNRASSLSGGDVQNFKQVLYQNPGSCEKHELVDKIFSGKDMSLFQSLVVDTLSGSSNEQAYPPRSWHV</sequence>
<protein>
    <submittedName>
        <fullName evidence="1">Uncharacterized protein</fullName>
    </submittedName>
</protein>